<gene>
    <name evidence="2" type="ORF">C2845_PM03G23920</name>
</gene>
<dbReference type="Proteomes" id="UP000275267">
    <property type="component" value="Unassembled WGS sequence"/>
</dbReference>
<sequence length="272" mass="28797">MVKKADRAGSGKSSGDGVHGAGPARPCLRLPGPPPPRRNPGERRRVGRRATGRGRAPPGRSQSSPSPSGAARRIRQGALAAGKPCRPAGWLLADGERCAAACVGHGVSTWCAPLRGSRRRGAGSSGEYREASSSAVRGGARERAATPQLPCRPRGPPLPRREPREQGPRPARAPGLRTGLAGRAASARGRPPLARRRSGSCWWRCAQAPAAAGEGGAPAARRRRRSRGGEERERAERERDGVGRGRGWEWIRLGGSRSLILISSYTQDLKVN</sequence>
<proteinExistence type="predicted"/>
<feature type="compositionally biased region" description="Low complexity" evidence="1">
    <location>
        <begin position="168"/>
        <end position="192"/>
    </location>
</feature>
<protein>
    <submittedName>
        <fullName evidence="2">Uncharacterized protein</fullName>
    </submittedName>
</protein>
<name>A0A3L6T632_PANMI</name>
<dbReference type="AlphaFoldDB" id="A0A3L6T632"/>
<organism evidence="2 3">
    <name type="scientific">Panicum miliaceum</name>
    <name type="common">Proso millet</name>
    <name type="synonym">Broomcorn millet</name>
    <dbReference type="NCBI Taxonomy" id="4540"/>
    <lineage>
        <taxon>Eukaryota</taxon>
        <taxon>Viridiplantae</taxon>
        <taxon>Streptophyta</taxon>
        <taxon>Embryophyta</taxon>
        <taxon>Tracheophyta</taxon>
        <taxon>Spermatophyta</taxon>
        <taxon>Magnoliopsida</taxon>
        <taxon>Liliopsida</taxon>
        <taxon>Poales</taxon>
        <taxon>Poaceae</taxon>
        <taxon>PACMAD clade</taxon>
        <taxon>Panicoideae</taxon>
        <taxon>Panicodae</taxon>
        <taxon>Paniceae</taxon>
        <taxon>Panicinae</taxon>
        <taxon>Panicum</taxon>
        <taxon>Panicum sect. Panicum</taxon>
    </lineage>
</organism>
<feature type="region of interest" description="Disordered" evidence="1">
    <location>
        <begin position="113"/>
        <end position="195"/>
    </location>
</feature>
<evidence type="ECO:0000256" key="1">
    <source>
        <dbReference type="SAM" id="MobiDB-lite"/>
    </source>
</evidence>
<feature type="region of interest" description="Disordered" evidence="1">
    <location>
        <begin position="209"/>
        <end position="243"/>
    </location>
</feature>
<comment type="caution">
    <text evidence="2">The sequence shown here is derived from an EMBL/GenBank/DDBJ whole genome shotgun (WGS) entry which is preliminary data.</text>
</comment>
<feature type="region of interest" description="Disordered" evidence="1">
    <location>
        <begin position="1"/>
        <end position="86"/>
    </location>
</feature>
<evidence type="ECO:0000313" key="2">
    <source>
        <dbReference type="EMBL" id="RLN33731.1"/>
    </source>
</evidence>
<feature type="compositionally biased region" description="Basic and acidic residues" evidence="1">
    <location>
        <begin position="227"/>
        <end position="243"/>
    </location>
</feature>
<feature type="compositionally biased region" description="Low complexity" evidence="1">
    <location>
        <begin position="53"/>
        <end position="71"/>
    </location>
</feature>
<accession>A0A3L6T632</accession>
<dbReference type="EMBL" id="PQIB02000002">
    <property type="protein sequence ID" value="RLN33731.1"/>
    <property type="molecule type" value="Genomic_DNA"/>
</dbReference>
<reference evidence="3" key="1">
    <citation type="journal article" date="2019" name="Nat. Commun.">
        <title>The genome of broomcorn millet.</title>
        <authorList>
            <person name="Zou C."/>
            <person name="Miki D."/>
            <person name="Li D."/>
            <person name="Tang Q."/>
            <person name="Xiao L."/>
            <person name="Rajput S."/>
            <person name="Deng P."/>
            <person name="Jia W."/>
            <person name="Huang R."/>
            <person name="Zhang M."/>
            <person name="Sun Y."/>
            <person name="Hu J."/>
            <person name="Fu X."/>
            <person name="Schnable P.S."/>
            <person name="Li F."/>
            <person name="Zhang H."/>
            <person name="Feng B."/>
            <person name="Zhu X."/>
            <person name="Liu R."/>
            <person name="Schnable J.C."/>
            <person name="Zhu J.-K."/>
            <person name="Zhang H."/>
        </authorList>
    </citation>
    <scope>NUCLEOTIDE SEQUENCE [LARGE SCALE GENOMIC DNA]</scope>
</reference>
<keyword evidence="3" id="KW-1185">Reference proteome</keyword>
<evidence type="ECO:0000313" key="3">
    <source>
        <dbReference type="Proteomes" id="UP000275267"/>
    </source>
</evidence>